<dbReference type="SFLD" id="SFLDG00358">
    <property type="entry name" value="Main_(cytGST)"/>
    <property type="match status" value="1"/>
</dbReference>
<dbReference type="Gene3D" id="3.40.30.10">
    <property type="entry name" value="Glutaredoxin"/>
    <property type="match status" value="1"/>
</dbReference>
<feature type="domain" description="GST C-terminal" evidence="4">
    <location>
        <begin position="95"/>
        <end position="230"/>
    </location>
</feature>
<dbReference type="Proteomes" id="UP000054279">
    <property type="component" value="Unassembled WGS sequence"/>
</dbReference>
<dbReference type="InterPro" id="IPR036249">
    <property type="entry name" value="Thioredoxin-like_sf"/>
</dbReference>
<dbReference type="SFLD" id="SFLDG01151">
    <property type="entry name" value="Main.2:_Nu-like"/>
    <property type="match status" value="1"/>
</dbReference>
<comment type="similarity">
    <text evidence="1 2">Belongs to the GST superfamily.</text>
</comment>
<dbReference type="AlphaFoldDB" id="A0A0C9UV54"/>
<dbReference type="InterPro" id="IPR004045">
    <property type="entry name" value="Glutathione_S-Trfase_N"/>
</dbReference>
<dbReference type="EMBL" id="KN837158">
    <property type="protein sequence ID" value="KIJ38729.1"/>
    <property type="molecule type" value="Genomic_DNA"/>
</dbReference>
<reference evidence="5 6" key="1">
    <citation type="submission" date="2014-06" db="EMBL/GenBank/DDBJ databases">
        <title>Evolutionary Origins and Diversification of the Mycorrhizal Mutualists.</title>
        <authorList>
            <consortium name="DOE Joint Genome Institute"/>
            <consortium name="Mycorrhizal Genomics Consortium"/>
            <person name="Kohler A."/>
            <person name="Kuo A."/>
            <person name="Nagy L.G."/>
            <person name="Floudas D."/>
            <person name="Copeland A."/>
            <person name="Barry K.W."/>
            <person name="Cichocki N."/>
            <person name="Veneault-Fourrey C."/>
            <person name="LaButti K."/>
            <person name="Lindquist E.A."/>
            <person name="Lipzen A."/>
            <person name="Lundell T."/>
            <person name="Morin E."/>
            <person name="Murat C."/>
            <person name="Riley R."/>
            <person name="Ohm R."/>
            <person name="Sun H."/>
            <person name="Tunlid A."/>
            <person name="Henrissat B."/>
            <person name="Grigoriev I.V."/>
            <person name="Hibbett D.S."/>
            <person name="Martin F."/>
        </authorList>
    </citation>
    <scope>NUCLEOTIDE SEQUENCE [LARGE SCALE GENOMIC DNA]</scope>
    <source>
        <strain evidence="5 6">SS14</strain>
    </source>
</reference>
<dbReference type="SUPFAM" id="SSF52833">
    <property type="entry name" value="Thioredoxin-like"/>
    <property type="match status" value="1"/>
</dbReference>
<dbReference type="PROSITE" id="PS50404">
    <property type="entry name" value="GST_NTER"/>
    <property type="match status" value="1"/>
</dbReference>
<evidence type="ECO:0000313" key="5">
    <source>
        <dbReference type="EMBL" id="KIJ38729.1"/>
    </source>
</evidence>
<dbReference type="Gene3D" id="1.20.1050.10">
    <property type="match status" value="1"/>
</dbReference>
<keyword evidence="6" id="KW-1185">Reference proteome</keyword>
<evidence type="ECO:0000259" key="4">
    <source>
        <dbReference type="PROSITE" id="PS50405"/>
    </source>
</evidence>
<dbReference type="InterPro" id="IPR040079">
    <property type="entry name" value="Glutathione_S-Trfase"/>
</dbReference>
<organism evidence="5 6">
    <name type="scientific">Sphaerobolus stellatus (strain SS14)</name>
    <dbReference type="NCBI Taxonomy" id="990650"/>
    <lineage>
        <taxon>Eukaryota</taxon>
        <taxon>Fungi</taxon>
        <taxon>Dikarya</taxon>
        <taxon>Basidiomycota</taxon>
        <taxon>Agaricomycotina</taxon>
        <taxon>Agaricomycetes</taxon>
        <taxon>Phallomycetidae</taxon>
        <taxon>Geastrales</taxon>
        <taxon>Sphaerobolaceae</taxon>
        <taxon>Sphaerobolus</taxon>
    </lineage>
</organism>
<dbReference type="InterPro" id="IPR010987">
    <property type="entry name" value="Glutathione-S-Trfase_C-like"/>
</dbReference>
<dbReference type="Pfam" id="PF02798">
    <property type="entry name" value="GST_N"/>
    <property type="match status" value="1"/>
</dbReference>
<dbReference type="SFLD" id="SFLDS00019">
    <property type="entry name" value="Glutathione_Transferase_(cytos"/>
    <property type="match status" value="1"/>
</dbReference>
<dbReference type="HOGENOM" id="CLU_011226_14_0_1"/>
<name>A0A0C9UV54_SPHS4</name>
<dbReference type="Pfam" id="PF00043">
    <property type="entry name" value="GST_C"/>
    <property type="match status" value="1"/>
</dbReference>
<dbReference type="PANTHER" id="PTHR44051:SF8">
    <property type="entry name" value="GLUTATHIONE S-TRANSFERASE GSTA"/>
    <property type="match status" value="1"/>
</dbReference>
<protein>
    <recommendedName>
        <fullName evidence="7">Glutathione transferase</fullName>
    </recommendedName>
</protein>
<dbReference type="OrthoDB" id="422574at2759"/>
<evidence type="ECO:0000259" key="3">
    <source>
        <dbReference type="PROSITE" id="PS50404"/>
    </source>
</evidence>
<gene>
    <name evidence="5" type="ORF">M422DRAFT_33135</name>
</gene>
<proteinExistence type="inferred from homology"/>
<dbReference type="InterPro" id="IPR004046">
    <property type="entry name" value="GST_C"/>
</dbReference>
<evidence type="ECO:0000256" key="2">
    <source>
        <dbReference type="RuleBase" id="RU003494"/>
    </source>
</evidence>
<evidence type="ECO:0000256" key="1">
    <source>
        <dbReference type="ARBA" id="ARBA00007409"/>
    </source>
</evidence>
<evidence type="ECO:0000313" key="6">
    <source>
        <dbReference type="Proteomes" id="UP000054279"/>
    </source>
</evidence>
<dbReference type="PANTHER" id="PTHR44051">
    <property type="entry name" value="GLUTATHIONE S-TRANSFERASE-RELATED"/>
    <property type="match status" value="1"/>
</dbReference>
<accession>A0A0C9UV54</accession>
<dbReference type="InterPro" id="IPR036282">
    <property type="entry name" value="Glutathione-S-Trfase_C_sf"/>
</dbReference>
<dbReference type="SUPFAM" id="SSF47616">
    <property type="entry name" value="GST C-terminal domain-like"/>
    <property type="match status" value="1"/>
</dbReference>
<feature type="domain" description="GST N-terminal" evidence="3">
    <location>
        <begin position="2"/>
        <end position="86"/>
    </location>
</feature>
<sequence>MSKDITLYTVGTPNGHPIAIALEELGVPYEVKALSFKDNDQKQEWFLKINPNGRIPAIVDHKRGDFPVFETSAILLYLAQHYDPERKISYDPVKEPNLHSEELQWLFFAHGGVGPMQGQANHFFRYAPERIPYATNRYIEETKRLYSVLEKRLEGREWLVGNHYGLADIKTFPWVLIAPWSGVDLEPFPNIRAWLERAQAREKTYAGLGVPTRMNLKEMLEKADEHAAKARANFNFKKD</sequence>
<dbReference type="CDD" id="cd03048">
    <property type="entry name" value="GST_N_Ure2p_like"/>
    <property type="match status" value="1"/>
</dbReference>
<evidence type="ECO:0008006" key="7">
    <source>
        <dbReference type="Google" id="ProtNLM"/>
    </source>
</evidence>
<dbReference type="PROSITE" id="PS50405">
    <property type="entry name" value="GST_CTER"/>
    <property type="match status" value="1"/>
</dbReference>